<organism evidence="3 4">
    <name type="scientific">Basidiobolus ranarum</name>
    <dbReference type="NCBI Taxonomy" id="34480"/>
    <lineage>
        <taxon>Eukaryota</taxon>
        <taxon>Fungi</taxon>
        <taxon>Fungi incertae sedis</taxon>
        <taxon>Zoopagomycota</taxon>
        <taxon>Entomophthoromycotina</taxon>
        <taxon>Basidiobolomycetes</taxon>
        <taxon>Basidiobolales</taxon>
        <taxon>Basidiobolaceae</taxon>
        <taxon>Basidiobolus</taxon>
    </lineage>
</organism>
<comment type="caution">
    <text evidence="3">The sequence shown here is derived from an EMBL/GenBank/DDBJ whole genome shotgun (WGS) entry which is preliminary data.</text>
</comment>
<dbReference type="PRINTS" id="PR01217">
    <property type="entry name" value="PRICHEXTENSN"/>
</dbReference>
<proteinExistence type="predicted"/>
<protein>
    <submittedName>
        <fullName evidence="3">Uncharacterized protein</fullName>
    </submittedName>
</protein>
<keyword evidence="4" id="KW-1185">Reference proteome</keyword>
<feature type="compositionally biased region" description="Pro residues" evidence="1">
    <location>
        <begin position="122"/>
        <end position="151"/>
    </location>
</feature>
<reference evidence="3 4" key="1">
    <citation type="submission" date="2023-04" db="EMBL/GenBank/DDBJ databases">
        <title>Genome of Basidiobolus ranarum AG-B5.</title>
        <authorList>
            <person name="Stajich J.E."/>
            <person name="Carter-House D."/>
            <person name="Gryganskyi A."/>
        </authorList>
    </citation>
    <scope>NUCLEOTIDE SEQUENCE [LARGE SCALE GENOMIC DNA]</scope>
    <source>
        <strain evidence="3 4">AG-B5</strain>
    </source>
</reference>
<evidence type="ECO:0000256" key="2">
    <source>
        <dbReference type="SAM" id="SignalP"/>
    </source>
</evidence>
<feature type="chain" id="PRO_5045987864" evidence="2">
    <location>
        <begin position="19"/>
        <end position="308"/>
    </location>
</feature>
<name>A0ABR2WZI1_9FUNG</name>
<evidence type="ECO:0000256" key="1">
    <source>
        <dbReference type="SAM" id="MobiDB-lite"/>
    </source>
</evidence>
<gene>
    <name evidence="3" type="ORF">K7432_003642</name>
</gene>
<sequence>MKLFASALVLLPAVLAMAEEPTFLDTSSIVARHANSVCDGVVARLAVFGIYADAEACLDADLTKLSASVKNPSAMTCVEAVAIAKIMGIKADANACITTGNHSQAYEKRSDDYVGIMHNKPPGYPSTPEKPPTYPPTPEEPPVNPPTPGKPPCKTCKPPKPPVEPPTPEEPPVNPPTPEEPPVNPPKPEKPPCKTCKPPRPPVYPPTPGKPCSPKSCEAIIAKMRTLCGIKIDMKFCLNLRINIDFLRLESLKCRVILGAAQIAGVKVDLGLCNRLNGKTRIDYNGHEGYERKSKYGNNYSRRSSEEI</sequence>
<evidence type="ECO:0000313" key="3">
    <source>
        <dbReference type="EMBL" id="KAK9766928.1"/>
    </source>
</evidence>
<dbReference type="Proteomes" id="UP001479436">
    <property type="component" value="Unassembled WGS sequence"/>
</dbReference>
<evidence type="ECO:0000313" key="4">
    <source>
        <dbReference type="Proteomes" id="UP001479436"/>
    </source>
</evidence>
<feature type="compositionally biased region" description="Pro residues" evidence="1">
    <location>
        <begin position="158"/>
        <end position="186"/>
    </location>
</feature>
<dbReference type="EMBL" id="JASJQH010000113">
    <property type="protein sequence ID" value="KAK9766928.1"/>
    <property type="molecule type" value="Genomic_DNA"/>
</dbReference>
<accession>A0ABR2WZI1</accession>
<feature type="region of interest" description="Disordered" evidence="1">
    <location>
        <begin position="114"/>
        <end position="198"/>
    </location>
</feature>
<feature type="signal peptide" evidence="2">
    <location>
        <begin position="1"/>
        <end position="18"/>
    </location>
</feature>
<keyword evidence="2" id="KW-0732">Signal</keyword>